<dbReference type="OrthoDB" id="4919384at2759"/>
<keyword evidence="3 6" id="KW-1133">Transmembrane helix</keyword>
<evidence type="ECO:0000256" key="5">
    <source>
        <dbReference type="ARBA" id="ARBA00038359"/>
    </source>
</evidence>
<evidence type="ECO:0000313" key="9">
    <source>
        <dbReference type="Proteomes" id="UP000224854"/>
    </source>
</evidence>
<dbReference type="EMBL" id="NJEU01000444">
    <property type="protein sequence ID" value="PHH74244.1"/>
    <property type="molecule type" value="Genomic_DNA"/>
</dbReference>
<reference evidence="8 9" key="1">
    <citation type="submission" date="2017-06" db="EMBL/GenBank/DDBJ databases">
        <title>Ant-infecting Ophiocordyceps genomes reveal a high diversity of potential behavioral manipulation genes and a possible major role for enterotoxins.</title>
        <authorList>
            <person name="De Bekker C."/>
            <person name="Evans H.C."/>
            <person name="Brachmann A."/>
            <person name="Hughes D.P."/>
        </authorList>
    </citation>
    <scope>NUCLEOTIDE SEQUENCE [LARGE SCALE GENOMIC DNA]</scope>
    <source>
        <strain evidence="8 9">1348a</strain>
    </source>
</reference>
<comment type="subcellular location">
    <subcellularLocation>
        <location evidence="1">Membrane</location>
        <topology evidence="1">Multi-pass membrane protein</topology>
    </subcellularLocation>
</comment>
<feature type="transmembrane region" description="Helical" evidence="6">
    <location>
        <begin position="157"/>
        <end position="182"/>
    </location>
</feature>
<comment type="similarity">
    <text evidence="5">Belongs to the SAT4 family.</text>
</comment>
<keyword evidence="2 6" id="KW-0812">Transmembrane</keyword>
<dbReference type="PANTHER" id="PTHR33048:SF92">
    <property type="entry name" value="INTEGRAL MEMBRANE PROTEIN"/>
    <property type="match status" value="1"/>
</dbReference>
<feature type="transmembrane region" description="Helical" evidence="6">
    <location>
        <begin position="285"/>
        <end position="304"/>
    </location>
</feature>
<sequence length="400" mass="44983">MTAIDLSGVKFGLSPQERKQAIERTNNTGRITVDETRIAIWCLFAFAALTFIGRLFIRLSTRRRLYVDDGFLTLAFLCLAVGTILFHLRLEYLYVEVAVLRGNSDALAIALTELHEIIAQAKWQLCTFTLLWTSIFSTKLCYFAFFHSLIRATPNWFIWYFRISILFTVVLWITTVVGLQIIPCPYLGQEAAEKCFPQLPISHTTLSAMSITLTVLDAVSDVIIVSIPIYLLQSSRMSILKKIGIGSFLCLSGFMLTCCVVRAAGGFDDGIVDYSWQSFWAQAEASVGVSMASITAYRATLVGSNDISDRLRARIYKIKRRNKDNGTSSDLSPHDTWRIKSWLPRVPTARITGLGSLFGLGTCYTANHQTQQLNSKSDIDEYHAFIRMPDAVHAKRNVRE</sequence>
<evidence type="ECO:0000313" key="8">
    <source>
        <dbReference type="EMBL" id="PHH74244.1"/>
    </source>
</evidence>
<dbReference type="Proteomes" id="UP000224854">
    <property type="component" value="Unassembled WGS sequence"/>
</dbReference>
<dbReference type="GO" id="GO:0016020">
    <property type="term" value="C:membrane"/>
    <property type="evidence" value="ECO:0007669"/>
    <property type="project" value="UniProtKB-SubCell"/>
</dbReference>
<keyword evidence="9" id="KW-1185">Reference proteome</keyword>
<dbReference type="InterPro" id="IPR049326">
    <property type="entry name" value="Rhodopsin_dom_fungi"/>
</dbReference>
<dbReference type="Pfam" id="PF20684">
    <property type="entry name" value="Fung_rhodopsin"/>
    <property type="match status" value="1"/>
</dbReference>
<feature type="transmembrane region" description="Helical" evidence="6">
    <location>
        <begin position="206"/>
        <end position="231"/>
    </location>
</feature>
<name>A0A2C5Z4D9_9HYPO</name>
<protein>
    <recommendedName>
        <fullName evidence="7">Rhodopsin domain-containing protein</fullName>
    </recommendedName>
</protein>
<accession>A0A2C5Z4D9</accession>
<evidence type="ECO:0000259" key="7">
    <source>
        <dbReference type="Pfam" id="PF20684"/>
    </source>
</evidence>
<proteinExistence type="inferred from homology"/>
<gene>
    <name evidence="8" type="ORF">CDD82_5033</name>
</gene>
<keyword evidence="4 6" id="KW-0472">Membrane</keyword>
<dbReference type="InterPro" id="IPR052337">
    <property type="entry name" value="SAT4-like"/>
</dbReference>
<dbReference type="PANTHER" id="PTHR33048">
    <property type="entry name" value="PTH11-LIKE INTEGRAL MEMBRANE PROTEIN (AFU_ORTHOLOGUE AFUA_5G11245)"/>
    <property type="match status" value="1"/>
</dbReference>
<evidence type="ECO:0000256" key="3">
    <source>
        <dbReference type="ARBA" id="ARBA00022989"/>
    </source>
</evidence>
<feature type="transmembrane region" description="Helical" evidence="6">
    <location>
        <begin position="130"/>
        <end position="150"/>
    </location>
</feature>
<feature type="domain" description="Rhodopsin" evidence="7">
    <location>
        <begin position="54"/>
        <end position="301"/>
    </location>
</feature>
<dbReference type="AlphaFoldDB" id="A0A2C5Z4D9"/>
<evidence type="ECO:0000256" key="2">
    <source>
        <dbReference type="ARBA" id="ARBA00022692"/>
    </source>
</evidence>
<evidence type="ECO:0000256" key="4">
    <source>
        <dbReference type="ARBA" id="ARBA00023136"/>
    </source>
</evidence>
<organism evidence="8 9">
    <name type="scientific">Ophiocordyceps australis</name>
    <dbReference type="NCBI Taxonomy" id="1399860"/>
    <lineage>
        <taxon>Eukaryota</taxon>
        <taxon>Fungi</taxon>
        <taxon>Dikarya</taxon>
        <taxon>Ascomycota</taxon>
        <taxon>Pezizomycotina</taxon>
        <taxon>Sordariomycetes</taxon>
        <taxon>Hypocreomycetidae</taxon>
        <taxon>Hypocreales</taxon>
        <taxon>Ophiocordycipitaceae</taxon>
        <taxon>Ophiocordyceps</taxon>
    </lineage>
</organism>
<feature type="transmembrane region" description="Helical" evidence="6">
    <location>
        <begin position="69"/>
        <end position="88"/>
    </location>
</feature>
<comment type="caution">
    <text evidence="8">The sequence shown here is derived from an EMBL/GenBank/DDBJ whole genome shotgun (WGS) entry which is preliminary data.</text>
</comment>
<evidence type="ECO:0000256" key="1">
    <source>
        <dbReference type="ARBA" id="ARBA00004141"/>
    </source>
</evidence>
<feature type="transmembrane region" description="Helical" evidence="6">
    <location>
        <begin position="38"/>
        <end position="57"/>
    </location>
</feature>
<evidence type="ECO:0000256" key="6">
    <source>
        <dbReference type="SAM" id="Phobius"/>
    </source>
</evidence>
<feature type="transmembrane region" description="Helical" evidence="6">
    <location>
        <begin position="243"/>
        <end position="265"/>
    </location>
</feature>